<protein>
    <submittedName>
        <fullName evidence="2">Uncharacterized protein</fullName>
    </submittedName>
</protein>
<dbReference type="Proteomes" id="UP000693942">
    <property type="component" value="Unassembled WGS sequence"/>
</dbReference>
<evidence type="ECO:0000313" key="3">
    <source>
        <dbReference type="Proteomes" id="UP000693942"/>
    </source>
</evidence>
<proteinExistence type="predicted"/>
<sequence>MTTVQVLEQLHTKLTREMWSDKPRVDFLAMVHWLIVKSGGVSHVEIQKTLSSVERIVPELMSQDHAVEPIGNVNIAAVLETLPRSRTCPRIGDSGDAFFCAARLGSYVRIDRLHNIYENSIRLMQFS</sequence>
<organism evidence="2 3">
    <name type="scientific">Fusarium oxysporum f. sp. raphani</name>
    <dbReference type="NCBI Taxonomy" id="96318"/>
    <lineage>
        <taxon>Eukaryota</taxon>
        <taxon>Fungi</taxon>
        <taxon>Dikarya</taxon>
        <taxon>Ascomycota</taxon>
        <taxon>Pezizomycotina</taxon>
        <taxon>Sordariomycetes</taxon>
        <taxon>Hypocreomycetidae</taxon>
        <taxon>Hypocreales</taxon>
        <taxon>Nectriaceae</taxon>
        <taxon>Fusarium</taxon>
        <taxon>Fusarium oxysporum species complex</taxon>
    </lineage>
</organism>
<dbReference type="EMBL" id="JAELUR010000008">
    <property type="protein sequence ID" value="KAG7427690.1"/>
    <property type="molecule type" value="Genomic_DNA"/>
</dbReference>
<accession>A0A8J5PWX0</accession>
<dbReference type="EMBL" id="JAELUR010000012">
    <property type="protein sequence ID" value="KAG7424677.1"/>
    <property type="molecule type" value="Genomic_DNA"/>
</dbReference>
<name>A0A8J5PWX0_FUSOX</name>
<reference evidence="2" key="1">
    <citation type="submission" date="2021-04" db="EMBL/GenBank/DDBJ databases">
        <title>First draft genome resource for Brassicaceae pathogens Fusarium oxysporum f. sp. raphani and Fusarium oxysporum f. sp. rapae.</title>
        <authorList>
            <person name="Asai S."/>
        </authorList>
    </citation>
    <scope>NUCLEOTIDE SEQUENCE</scope>
    <source>
        <strain evidence="2">Tf1262</strain>
    </source>
</reference>
<dbReference type="AlphaFoldDB" id="A0A8J5PWX0"/>
<comment type="caution">
    <text evidence="2">The sequence shown here is derived from an EMBL/GenBank/DDBJ whole genome shotgun (WGS) entry which is preliminary data.</text>
</comment>
<evidence type="ECO:0000313" key="2">
    <source>
        <dbReference type="EMBL" id="KAG7427690.1"/>
    </source>
</evidence>
<evidence type="ECO:0000313" key="1">
    <source>
        <dbReference type="EMBL" id="KAG7424677.1"/>
    </source>
</evidence>
<gene>
    <name evidence="2" type="ORF">Forpi1262_v011029</name>
    <name evidence="1" type="ORF">Forpi1262_v014079</name>
</gene>